<name>A0A2V2ZME6_9BACI</name>
<proteinExistence type="predicted"/>
<dbReference type="GO" id="GO:0050043">
    <property type="term" value="F:lactate racemase activity"/>
    <property type="evidence" value="ECO:0007669"/>
    <property type="project" value="InterPro"/>
</dbReference>
<accession>A0A2V2ZME6</accession>
<protein>
    <submittedName>
        <fullName evidence="2">Uncharacterized protein DUF2088</fullName>
    </submittedName>
</protein>
<dbReference type="Pfam" id="PF09861">
    <property type="entry name" value="Lar_N"/>
    <property type="match status" value="1"/>
</dbReference>
<dbReference type="EMBL" id="QGTW01000014">
    <property type="protein sequence ID" value="PWW20844.1"/>
    <property type="molecule type" value="Genomic_DNA"/>
</dbReference>
<dbReference type="InterPro" id="IPR018657">
    <property type="entry name" value="LarA-like_N"/>
</dbReference>
<sequence>MFALYEIEQQFPDDRLTDIKGKIHSELSKYLSTESLPGNAEIAITAGSRGISNIVQILKETAAFLQDRGFKPFLVPAMGSHGRATAEGQIEVLRHLGITEETVGTEIRSSMEVQLLGHTPKGQPVYMDKNAYEADGILVINRVKAHTAFRGRVESGLSKMVTIGLGKIKGASFVHSDGALKMAENIEAVSSFALKNSPILMGLAIIENGYDETADIAGVTVENWHSREAELLNYSKAMMPSLPVNEVDLLLVEEMGKCFSGTGMDPNIIGRWRIDGVQEPENPAVSKLAVLDLAEKSFGNAQGIGLADFTTQRLVDKMDRKSTYTNALTSTYLRRAMLPMIFDTEQEAVETAIYSLGPKVAKETIKIVQIPNTLHLNRLFATSPVIEELKKSNRKFTIKGSHQLAFDENGDIQRKLTVHQYS</sequence>
<dbReference type="AlphaFoldDB" id="A0A2V2ZME6"/>
<evidence type="ECO:0000313" key="2">
    <source>
        <dbReference type="EMBL" id="PWW20844.1"/>
    </source>
</evidence>
<dbReference type="Proteomes" id="UP000247150">
    <property type="component" value="Unassembled WGS sequence"/>
</dbReference>
<dbReference type="Gene3D" id="3.40.50.11440">
    <property type="match status" value="1"/>
</dbReference>
<evidence type="ECO:0000313" key="3">
    <source>
        <dbReference type="Proteomes" id="UP000247150"/>
    </source>
</evidence>
<gene>
    <name evidence="2" type="ORF">DFO73_114137</name>
</gene>
<feature type="domain" description="LarA-like N-terminal" evidence="1">
    <location>
        <begin position="73"/>
        <end position="168"/>
    </location>
</feature>
<evidence type="ECO:0000259" key="1">
    <source>
        <dbReference type="Pfam" id="PF09861"/>
    </source>
</evidence>
<comment type="caution">
    <text evidence="2">The sequence shown here is derived from an EMBL/GenBank/DDBJ whole genome shotgun (WGS) entry which is preliminary data.</text>
</comment>
<reference evidence="2 3" key="1">
    <citation type="submission" date="2018-05" db="EMBL/GenBank/DDBJ databases">
        <title>Freshwater and sediment microbial communities from various areas in North America, analyzing microbe dynamics in response to fracking.</title>
        <authorList>
            <person name="Lamendella R."/>
        </authorList>
    </citation>
    <scope>NUCLEOTIDE SEQUENCE [LARGE SCALE GENOMIC DNA]</scope>
    <source>
        <strain evidence="2 3">15_TX</strain>
    </source>
</reference>
<organism evidence="2 3">
    <name type="scientific">Cytobacillus oceanisediminis</name>
    <dbReference type="NCBI Taxonomy" id="665099"/>
    <lineage>
        <taxon>Bacteria</taxon>
        <taxon>Bacillati</taxon>
        <taxon>Bacillota</taxon>
        <taxon>Bacilli</taxon>
        <taxon>Bacillales</taxon>
        <taxon>Bacillaceae</taxon>
        <taxon>Cytobacillus</taxon>
    </lineage>
</organism>
<dbReference type="RefSeq" id="WP_258309694.1">
    <property type="nucleotide sequence ID" value="NZ_QGTW01000014.1"/>
</dbReference>